<reference evidence="2" key="1">
    <citation type="submission" date="2017-09" db="EMBL/GenBank/DDBJ databases">
        <title>Depth-based differentiation of microbial function through sediment-hosted aquifers and enrichment of novel symbionts in the deep terrestrial subsurface.</title>
        <authorList>
            <person name="Probst A.J."/>
            <person name="Ladd B."/>
            <person name="Jarett J.K."/>
            <person name="Geller-Mcgrath D.E."/>
            <person name="Sieber C.M.K."/>
            <person name="Emerson J.B."/>
            <person name="Anantharaman K."/>
            <person name="Thomas B.C."/>
            <person name="Malmstrom R."/>
            <person name="Stieglmeier M."/>
            <person name="Klingl A."/>
            <person name="Woyke T."/>
            <person name="Ryan C.M."/>
            <person name="Banfield J.F."/>
        </authorList>
    </citation>
    <scope>NUCLEOTIDE SEQUENCE [LARGE SCALE GENOMIC DNA]</scope>
</reference>
<dbReference type="InterPro" id="IPR011257">
    <property type="entry name" value="DNA_glycosylase"/>
</dbReference>
<sequence>WLTVLNKRGGYRRLFAGFDPQKVATFSASDVDRLVLNSSIIRNRQKIVAAIDSPVLTHM</sequence>
<dbReference type="GO" id="GO:0006284">
    <property type="term" value="P:base-excision repair"/>
    <property type="evidence" value="ECO:0007669"/>
    <property type="project" value="InterPro"/>
</dbReference>
<evidence type="ECO:0000313" key="2">
    <source>
        <dbReference type="Proteomes" id="UP000228952"/>
    </source>
</evidence>
<dbReference type="SUPFAM" id="SSF48150">
    <property type="entry name" value="DNA-glycosylase"/>
    <property type="match status" value="1"/>
</dbReference>
<dbReference type="PANTHER" id="PTHR30037:SF4">
    <property type="entry name" value="DNA-3-METHYLADENINE GLYCOSYLASE I"/>
    <property type="match status" value="1"/>
</dbReference>
<protein>
    <submittedName>
        <fullName evidence="1">DNA-3-methyladenine glycosylase I</fullName>
    </submittedName>
</protein>
<dbReference type="Gene3D" id="1.10.340.30">
    <property type="entry name" value="Hypothetical protein, domain 2"/>
    <property type="match status" value="1"/>
</dbReference>
<proteinExistence type="predicted"/>
<feature type="non-terminal residue" evidence="1">
    <location>
        <position position="1"/>
    </location>
</feature>
<dbReference type="InterPro" id="IPR052891">
    <property type="entry name" value="DNA-3mA_glycosylase"/>
</dbReference>
<dbReference type="Pfam" id="PF03352">
    <property type="entry name" value="Adenine_glyco"/>
    <property type="match status" value="1"/>
</dbReference>
<dbReference type="GO" id="GO:0008725">
    <property type="term" value="F:DNA-3-methyladenine glycosylase activity"/>
    <property type="evidence" value="ECO:0007669"/>
    <property type="project" value="InterPro"/>
</dbReference>
<gene>
    <name evidence="1" type="ORF">COX64_04430</name>
</gene>
<dbReference type="InterPro" id="IPR005019">
    <property type="entry name" value="Adenine_glyco"/>
</dbReference>
<dbReference type="Proteomes" id="UP000228952">
    <property type="component" value="Unassembled WGS sequence"/>
</dbReference>
<evidence type="ECO:0000313" key="1">
    <source>
        <dbReference type="EMBL" id="PJA12570.1"/>
    </source>
</evidence>
<organism evidence="1 2">
    <name type="scientific">Candidatus Dojkabacteria bacterium CG_4_10_14_0_2_um_filter_Dojkabacteria_WS6_41_15</name>
    <dbReference type="NCBI Taxonomy" id="2014249"/>
    <lineage>
        <taxon>Bacteria</taxon>
        <taxon>Candidatus Dojkabacteria</taxon>
    </lineage>
</organism>
<dbReference type="PANTHER" id="PTHR30037">
    <property type="entry name" value="DNA-3-METHYLADENINE GLYCOSYLASE 1"/>
    <property type="match status" value="1"/>
</dbReference>
<dbReference type="EMBL" id="PFQB01000108">
    <property type="protein sequence ID" value="PJA12570.1"/>
    <property type="molecule type" value="Genomic_DNA"/>
</dbReference>
<comment type="caution">
    <text evidence="1">The sequence shown here is derived from an EMBL/GenBank/DDBJ whole genome shotgun (WGS) entry which is preliminary data.</text>
</comment>
<dbReference type="AlphaFoldDB" id="A0A2M7W160"/>
<accession>A0A2M7W160</accession>
<name>A0A2M7W160_9BACT</name>